<dbReference type="Proteomes" id="UP000265955">
    <property type="component" value="Unassembled WGS sequence"/>
</dbReference>
<reference evidence="2" key="1">
    <citation type="submission" date="2018-09" db="EMBL/GenBank/DDBJ databases">
        <authorList>
            <person name="Zhu H."/>
        </authorList>
    </citation>
    <scope>NUCLEOTIDE SEQUENCE [LARGE SCALE GENOMIC DNA]</scope>
    <source>
        <strain evidence="2">K1R23-30</strain>
    </source>
</reference>
<organism evidence="1 2">
    <name type="scientific">Noviherbaspirillum saxi</name>
    <dbReference type="NCBI Taxonomy" id="2320863"/>
    <lineage>
        <taxon>Bacteria</taxon>
        <taxon>Pseudomonadati</taxon>
        <taxon>Pseudomonadota</taxon>
        <taxon>Betaproteobacteria</taxon>
        <taxon>Burkholderiales</taxon>
        <taxon>Oxalobacteraceae</taxon>
        <taxon>Noviherbaspirillum</taxon>
    </lineage>
</organism>
<comment type="caution">
    <text evidence="1">The sequence shown here is derived from an EMBL/GenBank/DDBJ whole genome shotgun (WGS) entry which is preliminary data.</text>
</comment>
<sequence>MAFAAKALACQVSAMACVRGRARLTMKALSIAEILRDAEDGATLTAGIMADTTQKNVFTRNRQPAFAACEQRSY</sequence>
<accession>A0A3A3FTX8</accession>
<keyword evidence="2" id="KW-1185">Reference proteome</keyword>
<evidence type="ECO:0000313" key="1">
    <source>
        <dbReference type="EMBL" id="RJF99506.1"/>
    </source>
</evidence>
<dbReference type="AlphaFoldDB" id="A0A3A3FTX8"/>
<dbReference type="EMBL" id="QYUO01000001">
    <property type="protein sequence ID" value="RJF99506.1"/>
    <property type="molecule type" value="Genomic_DNA"/>
</dbReference>
<proteinExistence type="predicted"/>
<name>A0A3A3FTX8_9BURK</name>
<dbReference type="PROSITE" id="PS51257">
    <property type="entry name" value="PROKAR_LIPOPROTEIN"/>
    <property type="match status" value="1"/>
</dbReference>
<evidence type="ECO:0000313" key="2">
    <source>
        <dbReference type="Proteomes" id="UP000265955"/>
    </source>
</evidence>
<protein>
    <submittedName>
        <fullName evidence="1">Uncharacterized protein</fullName>
    </submittedName>
</protein>
<gene>
    <name evidence="1" type="ORF">D3871_13960</name>
</gene>